<evidence type="ECO:0000313" key="2">
    <source>
        <dbReference type="EMBL" id="MFB2839316.1"/>
    </source>
</evidence>
<keyword evidence="1" id="KW-0812">Transmembrane</keyword>
<dbReference type="Proteomes" id="UP001576780">
    <property type="component" value="Unassembled WGS sequence"/>
</dbReference>
<comment type="caution">
    <text evidence="2">The sequence shown here is derived from an EMBL/GenBank/DDBJ whole genome shotgun (WGS) entry which is preliminary data.</text>
</comment>
<protein>
    <submittedName>
        <fullName evidence="2">Uncharacterized protein</fullName>
    </submittedName>
</protein>
<reference evidence="2 3" key="1">
    <citation type="submission" date="2024-09" db="EMBL/GenBank/DDBJ databases">
        <title>Floridaenema gen nov. (Aerosakkonemataceae, Aerosakkonematales ord. nov., Cyanobacteria) from benthic tropical and subtropical fresh waters, with the description of four new species.</title>
        <authorList>
            <person name="Moretto J.A."/>
            <person name="Berthold D.E."/>
            <person name="Lefler F.W."/>
            <person name="Huang I.-S."/>
            <person name="Laughinghouse H. IV."/>
        </authorList>
    </citation>
    <scope>NUCLEOTIDE SEQUENCE [LARGE SCALE GENOMIC DNA]</scope>
    <source>
        <strain evidence="2 3">BLCC-F167</strain>
    </source>
</reference>
<evidence type="ECO:0000313" key="3">
    <source>
        <dbReference type="Proteomes" id="UP001576780"/>
    </source>
</evidence>
<dbReference type="RefSeq" id="WP_413281593.1">
    <property type="nucleotide sequence ID" value="NZ_JBHFNT010000303.1"/>
</dbReference>
<evidence type="ECO:0000256" key="1">
    <source>
        <dbReference type="SAM" id="Phobius"/>
    </source>
</evidence>
<keyword evidence="1" id="KW-1133">Transmembrane helix</keyword>
<gene>
    <name evidence="2" type="ORF">ACE1CA_32905</name>
</gene>
<organism evidence="2 3">
    <name type="scientific">Floridaenema evergladense BLCC-F167</name>
    <dbReference type="NCBI Taxonomy" id="3153639"/>
    <lineage>
        <taxon>Bacteria</taxon>
        <taxon>Bacillati</taxon>
        <taxon>Cyanobacteriota</taxon>
        <taxon>Cyanophyceae</taxon>
        <taxon>Oscillatoriophycideae</taxon>
        <taxon>Aerosakkonematales</taxon>
        <taxon>Aerosakkonemataceae</taxon>
        <taxon>Floridanema</taxon>
        <taxon>Floridanema evergladense</taxon>
    </lineage>
</organism>
<dbReference type="EMBL" id="JBHFNT010000303">
    <property type="protein sequence ID" value="MFB2839316.1"/>
    <property type="molecule type" value="Genomic_DNA"/>
</dbReference>
<sequence>MTFKSLPSQPLLPESKNTLAWCFVLLTGMVSILTVAVVFNSFNLNSLARKKVTFVQLKDGTTARVMEADSSYREPKTIKTFVSNWINLTWSWDGKIPGTNEPDPGIKIRKSSKVPTSAWMASLMMESEFGEASLVELAKLIPNGVFEGRTRSTAYVSYLSEPREIKPGVWEIDLIATRVLLEPGIGESRQPFNRTITIKTTEIPVSPLGENANLVEKTVNSMRSAGLEITKIVEFKP</sequence>
<accession>A0ABV4WW52</accession>
<name>A0ABV4WW52_9CYAN</name>
<keyword evidence="1" id="KW-0472">Membrane</keyword>
<keyword evidence="3" id="KW-1185">Reference proteome</keyword>
<feature type="transmembrane region" description="Helical" evidence="1">
    <location>
        <begin position="18"/>
        <end position="42"/>
    </location>
</feature>
<proteinExistence type="predicted"/>